<sequence>MNMKLLISFVCLFAVTTVKAQNWGGGIDDNNLHFGFTFQYVSAEYKILKKADWREVDVNGWQLNTDFLGKLNYISSKPSSGFGIGFVVNQKVQDNVDLRLTPTLVFSDRTLTYGFVKGVNGSPEEVGVQKKLATTVVDFPLGLKIKSNRRNNFRAYMIGGVKYTMDISSKKKSNNNEVTDPMEKFVNNRRNFLSYEAGLGMDLYFEYFKMSPEIKLSYSFDSVKKNEVSHVFSNPIDRLMLRHVTFSLFFE</sequence>
<dbReference type="Proteomes" id="UP000184287">
    <property type="component" value="Unassembled WGS sequence"/>
</dbReference>
<feature type="chain" id="PRO_5012047667" evidence="1">
    <location>
        <begin position="21"/>
        <end position="251"/>
    </location>
</feature>
<dbReference type="OrthoDB" id="1467485at2"/>
<organism evidence="3 4">
    <name type="scientific">Pedobacter caeni</name>
    <dbReference type="NCBI Taxonomy" id="288992"/>
    <lineage>
        <taxon>Bacteria</taxon>
        <taxon>Pseudomonadati</taxon>
        <taxon>Bacteroidota</taxon>
        <taxon>Sphingobacteriia</taxon>
        <taxon>Sphingobacteriales</taxon>
        <taxon>Sphingobacteriaceae</taxon>
        <taxon>Pedobacter</taxon>
    </lineage>
</organism>
<keyword evidence="4" id="KW-1185">Reference proteome</keyword>
<feature type="signal peptide" evidence="1">
    <location>
        <begin position="1"/>
        <end position="20"/>
    </location>
</feature>
<accession>A0A1M5EVU8</accession>
<dbReference type="RefSeq" id="WP_073232541.1">
    <property type="nucleotide sequence ID" value="NZ_FQUQ01000003.1"/>
</dbReference>
<dbReference type="EMBL" id="FQUQ01000003">
    <property type="protein sequence ID" value="SHF83360.1"/>
    <property type="molecule type" value="Genomic_DNA"/>
</dbReference>
<gene>
    <name evidence="3" type="ORF">SAMN04488522_103824</name>
</gene>
<evidence type="ECO:0000256" key="1">
    <source>
        <dbReference type="SAM" id="SignalP"/>
    </source>
</evidence>
<reference evidence="4" key="1">
    <citation type="submission" date="2016-11" db="EMBL/GenBank/DDBJ databases">
        <authorList>
            <person name="Varghese N."/>
            <person name="Submissions S."/>
        </authorList>
    </citation>
    <scope>NUCLEOTIDE SEQUENCE [LARGE SCALE GENOMIC DNA]</scope>
    <source>
        <strain evidence="4">DSM 16990</strain>
    </source>
</reference>
<proteinExistence type="predicted"/>
<evidence type="ECO:0000313" key="4">
    <source>
        <dbReference type="Proteomes" id="UP000184287"/>
    </source>
</evidence>
<dbReference type="Pfam" id="PF13568">
    <property type="entry name" value="OMP_b-brl_2"/>
    <property type="match status" value="1"/>
</dbReference>
<dbReference type="AlphaFoldDB" id="A0A1M5EVU8"/>
<keyword evidence="1" id="KW-0732">Signal</keyword>
<dbReference type="InterPro" id="IPR025665">
    <property type="entry name" value="Beta-barrel_OMP_2"/>
</dbReference>
<evidence type="ECO:0000313" key="3">
    <source>
        <dbReference type="EMBL" id="SHF83360.1"/>
    </source>
</evidence>
<name>A0A1M5EVU8_9SPHI</name>
<feature type="domain" description="Outer membrane protein beta-barrel" evidence="2">
    <location>
        <begin position="75"/>
        <end position="223"/>
    </location>
</feature>
<dbReference type="STRING" id="288992.SAMN04488522_103824"/>
<protein>
    <submittedName>
        <fullName evidence="3">Probable protein-translocating porin PorT</fullName>
    </submittedName>
</protein>
<evidence type="ECO:0000259" key="2">
    <source>
        <dbReference type="Pfam" id="PF13568"/>
    </source>
</evidence>